<evidence type="ECO:0000259" key="4">
    <source>
        <dbReference type="Pfam" id="PF20736"/>
    </source>
</evidence>
<sequence length="786" mass="89053">MKKLVLKVLLFVAFSYSSISVGTPLQAIPLTDVRITDGPFLHAQQTNLSYLLAMDPERLLAPYRREANLPVNTESYPNWENTGLDGHIGGHYLTALSLMYASTGDKEVLARLNYMVAELAKCQQQHGNGYLGAVPDGTRIWKEIAAGNIQADLFTLNQSWVPWYNLHKVFSGLRDAYLYTDNQQAKTMLIEFSDWMLALSNKLNDQQLQTMLRTEYGGLNETLADVYQITGEQKYLTLARRYTDMSLLTPLLAQQDKLNGLHANTQIPKIVGVARIASLANDHSWLASADYFWQQVVTKRSVSIGGNSVREHFHPSEDFSSMVKDVEGPETCNTYNMLKLSKLLYQQKGELNYLDYYERALFNHILSSQHPVHGGLVYFTPMRPNHYRMYSAVSEGMWCCVGSGIENHSKYGEMIYSAGDNQFYINLFIDSQVNWAAKNIRFSQTTAFPDSDSSKIVIHDSGKFALNIRYPAWVNHNIELSVNGKPVAISARPGQYITLDREWQAGDEINVRVPMQTTLEQLPDQSNYYSILHGPIVLAAKTLPFANETLNFIADSSRMGHIAQGPLCDLTEAPLFISDGDSFLQHIKRTDSEKLRFSTTDASMNQSAPLELIPFFRLHDSRYTLYFPQVNGKDWQAQKQQLQLVAQREKALAENTLDVIAPGQQQPEADHFFEGQNSEAGINGRRHWRHAHDWFSYRLNTKGETNPVLRLTYFGLDKDRRFDILIDNKLLTSVSLSGDKGATFYSVDYPIPSHLLPTDSHYLRITFKAHKDSIAGGLYGIRLLKH</sequence>
<keyword evidence="5" id="KW-0378">Hydrolase</keyword>
<dbReference type="Pfam" id="PF07944">
    <property type="entry name" value="Beta-AFase-like_GH127_cat"/>
    <property type="match status" value="1"/>
</dbReference>
<proteinExistence type="predicted"/>
<dbReference type="InterPro" id="IPR008928">
    <property type="entry name" value="6-hairpin_glycosidase_sf"/>
</dbReference>
<dbReference type="Pfam" id="PF20620">
    <property type="entry name" value="DUF6805"/>
    <property type="match status" value="1"/>
</dbReference>
<dbReference type="InterPro" id="IPR046544">
    <property type="entry name" value="GH146_SB_dom"/>
</dbReference>
<evidence type="ECO:0000313" key="5">
    <source>
        <dbReference type="EMBL" id="TKB43818.1"/>
    </source>
</evidence>
<dbReference type="GO" id="GO:0005975">
    <property type="term" value="P:carbohydrate metabolic process"/>
    <property type="evidence" value="ECO:0007669"/>
    <property type="project" value="InterPro"/>
</dbReference>
<dbReference type="AlphaFoldDB" id="A0A4U1B2K3"/>
<feature type="domain" description="Non-reducing end beta-L-arabinofuranosidase-like GH127 middle" evidence="4">
    <location>
        <begin position="423"/>
        <end position="515"/>
    </location>
</feature>
<evidence type="ECO:0000259" key="1">
    <source>
        <dbReference type="Pfam" id="PF07944"/>
    </source>
</evidence>
<name>A0A4U1B2K3_9GAMM</name>
<protein>
    <submittedName>
        <fullName evidence="5">Glycosyl hydrolase</fullName>
    </submittedName>
</protein>
<feature type="domain" description="DUF4986" evidence="2">
    <location>
        <begin position="550"/>
        <end position="627"/>
    </location>
</feature>
<dbReference type="InterPro" id="IPR032275">
    <property type="entry name" value="DUF4986"/>
</dbReference>
<dbReference type="InterPro" id="IPR049046">
    <property type="entry name" value="Beta-AFase-like_GH127_middle"/>
</dbReference>
<gene>
    <name evidence="5" type="ORF">E8M12_13715</name>
</gene>
<dbReference type="OrthoDB" id="9757939at2"/>
<feature type="domain" description="Non-reducing end beta-L-arabinofuranosidase-like GH127 catalytic" evidence="1">
    <location>
        <begin position="32"/>
        <end position="413"/>
    </location>
</feature>
<dbReference type="PANTHER" id="PTHR31151">
    <property type="entry name" value="PROLINE-TRNA LIGASE (DUF1680)"/>
    <property type="match status" value="1"/>
</dbReference>
<feature type="domain" description="Glycoside hydrolase GH146 substrate-binding" evidence="3">
    <location>
        <begin position="651"/>
        <end position="784"/>
    </location>
</feature>
<dbReference type="Pfam" id="PF16375">
    <property type="entry name" value="DUF4986"/>
    <property type="match status" value="1"/>
</dbReference>
<organism evidence="5 6">
    <name type="scientific">Thalassotalea mangrovi</name>
    <dbReference type="NCBI Taxonomy" id="2572245"/>
    <lineage>
        <taxon>Bacteria</taxon>
        <taxon>Pseudomonadati</taxon>
        <taxon>Pseudomonadota</taxon>
        <taxon>Gammaproteobacteria</taxon>
        <taxon>Alteromonadales</taxon>
        <taxon>Colwelliaceae</taxon>
        <taxon>Thalassotalea</taxon>
    </lineage>
</organism>
<evidence type="ECO:0000259" key="3">
    <source>
        <dbReference type="Pfam" id="PF20620"/>
    </source>
</evidence>
<reference evidence="5 6" key="1">
    <citation type="submission" date="2019-04" db="EMBL/GenBank/DDBJ databases">
        <title>Thalassotalea guangxiensis sp. nov., isolated from sediment of the coastal wetland.</title>
        <authorList>
            <person name="Zheng S."/>
            <person name="Zhang D."/>
        </authorList>
    </citation>
    <scope>NUCLEOTIDE SEQUENCE [LARGE SCALE GENOMIC DNA]</scope>
    <source>
        <strain evidence="5 6">ZS-4</strain>
    </source>
</reference>
<evidence type="ECO:0000259" key="2">
    <source>
        <dbReference type="Pfam" id="PF16375"/>
    </source>
</evidence>
<dbReference type="Pfam" id="PF20736">
    <property type="entry name" value="Glyco_hydro127M"/>
    <property type="match status" value="1"/>
</dbReference>
<dbReference type="SUPFAM" id="SSF48208">
    <property type="entry name" value="Six-hairpin glycosidases"/>
    <property type="match status" value="1"/>
</dbReference>
<comment type="caution">
    <text evidence="5">The sequence shown here is derived from an EMBL/GenBank/DDBJ whole genome shotgun (WGS) entry which is preliminary data.</text>
</comment>
<dbReference type="Proteomes" id="UP000307999">
    <property type="component" value="Unassembled WGS sequence"/>
</dbReference>
<dbReference type="RefSeq" id="WP_136736831.1">
    <property type="nucleotide sequence ID" value="NZ_SWDB01000033.1"/>
</dbReference>
<accession>A0A4U1B2K3</accession>
<dbReference type="InterPro" id="IPR012878">
    <property type="entry name" value="Beta-AFase-like_GH127_cat"/>
</dbReference>
<dbReference type="EMBL" id="SWDB01000033">
    <property type="protein sequence ID" value="TKB43818.1"/>
    <property type="molecule type" value="Genomic_DNA"/>
</dbReference>
<evidence type="ECO:0000313" key="6">
    <source>
        <dbReference type="Proteomes" id="UP000307999"/>
    </source>
</evidence>
<keyword evidence="6" id="KW-1185">Reference proteome</keyword>
<dbReference type="PANTHER" id="PTHR31151:SF0">
    <property type="entry name" value="PROLINE-TRNA LIGASE (DUF1680)"/>
    <property type="match status" value="1"/>
</dbReference>
<dbReference type="GO" id="GO:0016787">
    <property type="term" value="F:hydrolase activity"/>
    <property type="evidence" value="ECO:0007669"/>
    <property type="project" value="UniProtKB-KW"/>
</dbReference>